<proteinExistence type="predicted"/>
<feature type="compositionally biased region" description="Pro residues" evidence="1">
    <location>
        <begin position="154"/>
        <end position="164"/>
    </location>
</feature>
<dbReference type="CDD" id="cd00060">
    <property type="entry name" value="FHA"/>
    <property type="match status" value="1"/>
</dbReference>
<dbReference type="InterPro" id="IPR008984">
    <property type="entry name" value="SMAD_FHA_dom_sf"/>
</dbReference>
<dbReference type="SUPFAM" id="SSF49879">
    <property type="entry name" value="SMAD/FHA domain"/>
    <property type="match status" value="1"/>
</dbReference>
<evidence type="ECO:0000259" key="2">
    <source>
        <dbReference type="PROSITE" id="PS50006"/>
    </source>
</evidence>
<dbReference type="SMART" id="SM00240">
    <property type="entry name" value="FHA"/>
    <property type="match status" value="1"/>
</dbReference>
<dbReference type="NCBIfam" id="TIGR03354">
    <property type="entry name" value="VI_FHA"/>
    <property type="match status" value="1"/>
</dbReference>
<sequence length="412" mass="43662">MTLRLTVLTSPVPQPQTELRLEGGRAVLGREPGCDWQIDDPEMFVSRRHCIVEATAEGWTVTDTSTGGLFLDGAAEPLGPDRSAVLRDGMRLRLGDVTLGVAVEAGAQAAAAAPTDPGIGVDPFFAPREPPPPPPPRPSELPEPFERTTGRFAPPLPPAPPPGFDDPFTLDPLPAAPPAAPAEPAPQGDGWNWGPSGATPPQPDPAPVAATPPPALAPQPQPPSDAAAAFLRGAELDPSATEDVDLEALGRRYRMLAEGLVALLRARAEEKGSLRVARTTLGAAQVNPLKFLAMPDEQVAALVAPRGAGYLDPDAAIAEAFRDLADHRMRSWHGLQAALRRMIDRFSPEAIEAQLADAGMLRALLAGGRSALLWDAYAARWAEIARAAEDRFLGEVGAEFRDAYETPERSEP</sequence>
<feature type="compositionally biased region" description="Pro residues" evidence="1">
    <location>
        <begin position="198"/>
        <end position="223"/>
    </location>
</feature>
<dbReference type="InterPro" id="IPR000253">
    <property type="entry name" value="FHA_dom"/>
</dbReference>
<evidence type="ECO:0000313" key="4">
    <source>
        <dbReference type="Proteomes" id="UP000509322"/>
    </source>
</evidence>
<reference evidence="3 4" key="1">
    <citation type="submission" date="2020-07" db="EMBL/GenBank/DDBJ databases">
        <title>The complete genome of Paracoccus pantotrophus ACCC 10489.</title>
        <authorList>
            <person name="Si Y."/>
        </authorList>
    </citation>
    <scope>NUCLEOTIDE SEQUENCE [LARGE SCALE GENOMIC DNA]</scope>
    <source>
        <strain evidence="3 4">ACCC10489</strain>
    </source>
</reference>
<name>A0A7H9BWJ4_PARPN</name>
<protein>
    <submittedName>
        <fullName evidence="3">Type VI secretion system-associated FHA domain protein TagH</fullName>
    </submittedName>
</protein>
<feature type="region of interest" description="Disordered" evidence="1">
    <location>
        <begin position="111"/>
        <end position="225"/>
    </location>
</feature>
<dbReference type="Pfam" id="PF00498">
    <property type="entry name" value="FHA"/>
    <property type="match status" value="1"/>
</dbReference>
<dbReference type="Proteomes" id="UP000509322">
    <property type="component" value="Chromosome 2"/>
</dbReference>
<feature type="domain" description="FHA" evidence="2">
    <location>
        <begin position="26"/>
        <end position="76"/>
    </location>
</feature>
<dbReference type="EMBL" id="CP058690">
    <property type="protein sequence ID" value="QLH15757.1"/>
    <property type="molecule type" value="Genomic_DNA"/>
</dbReference>
<feature type="compositionally biased region" description="Pro residues" evidence="1">
    <location>
        <begin position="174"/>
        <end position="184"/>
    </location>
</feature>
<dbReference type="Gene3D" id="2.60.200.20">
    <property type="match status" value="1"/>
</dbReference>
<gene>
    <name evidence="3" type="primary">tagH</name>
    <name evidence="3" type="ORF">HYQ43_16535</name>
</gene>
<dbReference type="InterPro" id="IPR046883">
    <property type="entry name" value="T6SS_FHA_C"/>
</dbReference>
<organism evidence="3 4">
    <name type="scientific">Paracoccus pantotrophus</name>
    <name type="common">Thiosphaera pantotropha</name>
    <dbReference type="NCBI Taxonomy" id="82367"/>
    <lineage>
        <taxon>Bacteria</taxon>
        <taxon>Pseudomonadati</taxon>
        <taxon>Pseudomonadota</taxon>
        <taxon>Alphaproteobacteria</taxon>
        <taxon>Rhodobacterales</taxon>
        <taxon>Paracoccaceae</taxon>
        <taxon>Paracoccus</taxon>
    </lineage>
</organism>
<dbReference type="RefSeq" id="WP_024844272.1">
    <property type="nucleotide sequence ID" value="NZ_CP038203.1"/>
</dbReference>
<feature type="compositionally biased region" description="Pro residues" evidence="1">
    <location>
        <begin position="128"/>
        <end position="141"/>
    </location>
</feature>
<dbReference type="Pfam" id="PF20232">
    <property type="entry name" value="T6SS_FHA_C"/>
    <property type="match status" value="1"/>
</dbReference>
<dbReference type="InterPro" id="IPR017735">
    <property type="entry name" value="T6SS_FHA"/>
</dbReference>
<evidence type="ECO:0000313" key="3">
    <source>
        <dbReference type="EMBL" id="QLH15757.1"/>
    </source>
</evidence>
<accession>A0A7H9BWJ4</accession>
<dbReference type="PROSITE" id="PS50006">
    <property type="entry name" value="FHA_DOMAIN"/>
    <property type="match status" value="1"/>
</dbReference>
<evidence type="ECO:0000256" key="1">
    <source>
        <dbReference type="SAM" id="MobiDB-lite"/>
    </source>
</evidence>
<dbReference type="AlphaFoldDB" id="A0A7H9BWJ4"/>